<dbReference type="Proteomes" id="UP000326565">
    <property type="component" value="Unassembled WGS sequence"/>
</dbReference>
<reference evidence="1 2" key="1">
    <citation type="submission" date="2019-04" db="EMBL/GenBank/DDBJ databases">
        <title>Friends and foes A comparative genomics study of 23 Aspergillus species from section Flavi.</title>
        <authorList>
            <consortium name="DOE Joint Genome Institute"/>
            <person name="Kjaerbolling I."/>
            <person name="Vesth T."/>
            <person name="Frisvad J.C."/>
            <person name="Nybo J.L."/>
            <person name="Theobald S."/>
            <person name="Kildgaard S."/>
            <person name="Isbrandt T."/>
            <person name="Kuo A."/>
            <person name="Sato A."/>
            <person name="Lyhne E.K."/>
            <person name="Kogle M.E."/>
            <person name="Wiebenga A."/>
            <person name="Kun R.S."/>
            <person name="Lubbers R.J."/>
            <person name="Makela M.R."/>
            <person name="Barry K."/>
            <person name="Chovatia M."/>
            <person name="Clum A."/>
            <person name="Daum C."/>
            <person name="Haridas S."/>
            <person name="He G."/>
            <person name="LaButti K."/>
            <person name="Lipzen A."/>
            <person name="Mondo S."/>
            <person name="Riley R."/>
            <person name="Salamov A."/>
            <person name="Simmons B.A."/>
            <person name="Magnuson J.K."/>
            <person name="Henrissat B."/>
            <person name="Mortensen U.H."/>
            <person name="Larsen T.O."/>
            <person name="Devries R.P."/>
            <person name="Grigoriev I.V."/>
            <person name="Machida M."/>
            <person name="Baker S.E."/>
            <person name="Andersen M.R."/>
        </authorList>
    </citation>
    <scope>NUCLEOTIDE SEQUENCE [LARGE SCALE GENOMIC DNA]</scope>
    <source>
        <strain evidence="1 2">CBS 151.66</strain>
    </source>
</reference>
<evidence type="ECO:0000313" key="1">
    <source>
        <dbReference type="EMBL" id="KAB8072159.1"/>
    </source>
</evidence>
<protein>
    <submittedName>
        <fullName evidence="1">Uncharacterized protein</fullName>
    </submittedName>
</protein>
<name>A0A5N5WV24_9EURO</name>
<proteinExistence type="predicted"/>
<dbReference type="EMBL" id="ML732254">
    <property type="protein sequence ID" value="KAB8072159.1"/>
    <property type="molecule type" value="Genomic_DNA"/>
</dbReference>
<organism evidence="1 2">
    <name type="scientific">Aspergillus leporis</name>
    <dbReference type="NCBI Taxonomy" id="41062"/>
    <lineage>
        <taxon>Eukaryota</taxon>
        <taxon>Fungi</taxon>
        <taxon>Dikarya</taxon>
        <taxon>Ascomycota</taxon>
        <taxon>Pezizomycotina</taxon>
        <taxon>Eurotiomycetes</taxon>
        <taxon>Eurotiomycetidae</taxon>
        <taxon>Eurotiales</taxon>
        <taxon>Aspergillaceae</taxon>
        <taxon>Aspergillus</taxon>
        <taxon>Aspergillus subgen. Circumdati</taxon>
    </lineage>
</organism>
<keyword evidence="2" id="KW-1185">Reference proteome</keyword>
<gene>
    <name evidence="1" type="ORF">BDV29DRAFT_7320</name>
</gene>
<evidence type="ECO:0000313" key="2">
    <source>
        <dbReference type="Proteomes" id="UP000326565"/>
    </source>
</evidence>
<sequence>MGGWLFGTVPLVARVGSSSFHRSEWRASEIQTVNNPQNRAVVVERSSSYGVRRIQKYSAVEVYCLKKELEVTITIANGIIILMQQSNHMVFLYAPHANNRAEPRKIIKKINEYI</sequence>
<dbReference type="AlphaFoldDB" id="A0A5N5WV24"/>
<accession>A0A5N5WV24</accession>